<evidence type="ECO:0000256" key="1">
    <source>
        <dbReference type="SAM" id="SignalP"/>
    </source>
</evidence>
<evidence type="ECO:0000313" key="4">
    <source>
        <dbReference type="Proteomes" id="UP000199322"/>
    </source>
</evidence>
<dbReference type="InterPro" id="IPR013784">
    <property type="entry name" value="Carb-bd-like_fold"/>
</dbReference>
<proteinExistence type="predicted"/>
<accession>A0A1G6ILD3</accession>
<dbReference type="SMART" id="SM01065">
    <property type="entry name" value="CBM_2"/>
    <property type="match status" value="1"/>
</dbReference>
<organism evidence="3 4">
    <name type="scientific">Geotoga petraea</name>
    <dbReference type="NCBI Taxonomy" id="28234"/>
    <lineage>
        <taxon>Bacteria</taxon>
        <taxon>Thermotogati</taxon>
        <taxon>Thermotogota</taxon>
        <taxon>Thermotogae</taxon>
        <taxon>Petrotogales</taxon>
        <taxon>Petrotogaceae</taxon>
        <taxon>Geotoga</taxon>
    </lineage>
</organism>
<dbReference type="EMBL" id="FMYV01000001">
    <property type="protein sequence ID" value="SDC07263.1"/>
    <property type="molecule type" value="Genomic_DNA"/>
</dbReference>
<name>A0A1G6ILD3_9BACT</name>
<feature type="domain" description="CBM20" evidence="2">
    <location>
        <begin position="38"/>
        <end position="141"/>
    </location>
</feature>
<dbReference type="InterPro" id="IPR013783">
    <property type="entry name" value="Ig-like_fold"/>
</dbReference>
<keyword evidence="1" id="KW-0732">Signal</keyword>
<dbReference type="PROSITE" id="PS51257">
    <property type="entry name" value="PROKAR_LIPOPROTEIN"/>
    <property type="match status" value="1"/>
</dbReference>
<dbReference type="GO" id="GO:2001070">
    <property type="term" value="F:starch binding"/>
    <property type="evidence" value="ECO:0007669"/>
    <property type="project" value="InterPro"/>
</dbReference>
<sequence>MKKNIFSIILIFVLLLFASCSATNNQNNSIEVPEKDTQISETKYSVTFIVSDFPEIPGKYIYLMGDFNNWIPGDAEYRLKKNNFGEWEITFDMPKGKTIEYKFNAGSYDNIEKDFFGDEVSPRSYKFNYDRDVVYHEIENW</sequence>
<gene>
    <name evidence="3" type="ORF">SAMN04488588_0417</name>
</gene>
<dbReference type="Proteomes" id="UP000199322">
    <property type="component" value="Unassembled WGS sequence"/>
</dbReference>
<feature type="chain" id="PRO_5011523025" description="CBM20 domain-containing protein" evidence="1">
    <location>
        <begin position="23"/>
        <end position="141"/>
    </location>
</feature>
<dbReference type="InterPro" id="IPR002044">
    <property type="entry name" value="CBM20"/>
</dbReference>
<evidence type="ECO:0000259" key="2">
    <source>
        <dbReference type="PROSITE" id="PS51166"/>
    </source>
</evidence>
<dbReference type="PROSITE" id="PS51166">
    <property type="entry name" value="CBM20"/>
    <property type="match status" value="1"/>
</dbReference>
<dbReference type="Gene3D" id="2.60.40.10">
    <property type="entry name" value="Immunoglobulins"/>
    <property type="match status" value="1"/>
</dbReference>
<keyword evidence="4" id="KW-1185">Reference proteome</keyword>
<evidence type="ECO:0000313" key="3">
    <source>
        <dbReference type="EMBL" id="SDC07263.1"/>
    </source>
</evidence>
<dbReference type="RefSeq" id="WP_091402378.1">
    <property type="nucleotide sequence ID" value="NZ_FMYV01000001.1"/>
</dbReference>
<reference evidence="3 4" key="1">
    <citation type="submission" date="2016-10" db="EMBL/GenBank/DDBJ databases">
        <authorList>
            <person name="de Groot N.N."/>
        </authorList>
    </citation>
    <scope>NUCLEOTIDE SEQUENCE [LARGE SCALE GENOMIC DNA]</scope>
    <source>
        <strain evidence="3 4">WG14</strain>
    </source>
</reference>
<dbReference type="SUPFAM" id="SSF49452">
    <property type="entry name" value="Starch-binding domain-like"/>
    <property type="match status" value="1"/>
</dbReference>
<protein>
    <recommendedName>
        <fullName evidence="2">CBM20 domain-containing protein</fullName>
    </recommendedName>
</protein>
<dbReference type="AlphaFoldDB" id="A0A1G6ILD3"/>
<dbReference type="STRING" id="28234.SAMN04488588_0417"/>
<feature type="signal peptide" evidence="1">
    <location>
        <begin position="1"/>
        <end position="22"/>
    </location>
</feature>